<dbReference type="AlphaFoldDB" id="A0A0S4SFN6"/>
<dbReference type="Proteomes" id="UP000052237">
    <property type="component" value="Unassembled WGS sequence"/>
</dbReference>
<gene>
    <name evidence="7" type="primary">hyfC</name>
    <name evidence="7" type="ORF">ERS686654_01222</name>
    <name evidence="6" type="ORF">ERS739220_00021</name>
</gene>
<name>A0A0S4SFN6_CAMHY</name>
<keyword evidence="4 5" id="KW-0472">Membrane</keyword>
<dbReference type="InterPro" id="IPR001694">
    <property type="entry name" value="NADH_UbQ_OxRdtase_su1/FPO"/>
</dbReference>
<feature type="transmembrane region" description="Helical" evidence="5">
    <location>
        <begin position="134"/>
        <end position="153"/>
    </location>
</feature>
<dbReference type="PANTHER" id="PTHR43359">
    <property type="entry name" value="FORMATE HYDROGENLYASE SUBUNIT 4"/>
    <property type="match status" value="1"/>
</dbReference>
<feature type="transmembrane region" description="Helical" evidence="5">
    <location>
        <begin position="173"/>
        <end position="191"/>
    </location>
</feature>
<dbReference type="InterPro" id="IPR018086">
    <property type="entry name" value="NADH_UbQ_OxRdtase_su1_CS"/>
</dbReference>
<accession>A0A0S4SFN6</accession>
<evidence type="ECO:0000313" key="9">
    <source>
        <dbReference type="Proteomes" id="UP000052257"/>
    </source>
</evidence>
<feature type="transmembrane region" description="Helical" evidence="5">
    <location>
        <begin position="63"/>
        <end position="87"/>
    </location>
</feature>
<dbReference type="RefSeq" id="WP_059427450.1">
    <property type="nucleotide sequence ID" value="NZ_FAUT01000002.1"/>
</dbReference>
<comment type="subcellular location">
    <subcellularLocation>
        <location evidence="1">Membrane</location>
        <topology evidence="1">Multi-pass membrane protein</topology>
    </subcellularLocation>
</comment>
<evidence type="ECO:0000256" key="2">
    <source>
        <dbReference type="ARBA" id="ARBA00022692"/>
    </source>
</evidence>
<reference evidence="8 9" key="1">
    <citation type="submission" date="2015-11" db="EMBL/GenBank/DDBJ databases">
        <authorList>
            <consortium name="Pathogen Informatics"/>
        </authorList>
    </citation>
    <scope>NUCLEOTIDE SEQUENCE [LARGE SCALE GENOMIC DNA]</scope>
    <source>
        <strain evidence="7 8">006A-0059</strain>
        <strain evidence="6 9">006A-0191</strain>
    </source>
</reference>
<feature type="transmembrane region" description="Helical" evidence="5">
    <location>
        <begin position="93"/>
        <end position="113"/>
    </location>
</feature>
<sequence length="306" mass="33683">MEAALLMILQLFVALALTPLFDGIARNLRGKIQSRKSSPLLQTYYDIFKLLKRSRTTPNCVHWFFKFSPYMLFSVTALLVMIMPITYGGLANAGAISDIIVVVYLVAFFRFIFGIASLDSANPYAGVGASRESFIAIYIEPIMIICLIVVASLAKTTNLPTIKELVSSGEVGYASASYALSSVAFLWAMYVETGRKPFDLAEAEQEVQEGVIGEYSGRDLALVEMALMLKQFAMISFFIVVFIPLGFTNPLLSLISHLILVGLFYIGAILIDNFGPRFRILTSLKFNSACILLISLISLSLYVVGV</sequence>
<accession>A0A9W5EQW7</accession>
<feature type="transmembrane region" description="Helical" evidence="5">
    <location>
        <begin position="6"/>
        <end position="25"/>
    </location>
</feature>
<dbReference type="EMBL" id="FAUW01000001">
    <property type="protein sequence ID" value="CUU67814.1"/>
    <property type="molecule type" value="Genomic_DNA"/>
</dbReference>
<dbReference type="GO" id="GO:0005886">
    <property type="term" value="C:plasma membrane"/>
    <property type="evidence" value="ECO:0007669"/>
    <property type="project" value="TreeGrafter"/>
</dbReference>
<keyword evidence="2 5" id="KW-0812">Transmembrane</keyword>
<comment type="caution">
    <text evidence="7">The sequence shown here is derived from an EMBL/GenBank/DDBJ whole genome shotgun (WGS) entry which is preliminary data.</text>
</comment>
<evidence type="ECO:0000313" key="6">
    <source>
        <dbReference type="EMBL" id="CUU67814.1"/>
    </source>
</evidence>
<dbReference type="Proteomes" id="UP000052257">
    <property type="component" value="Unassembled WGS sequence"/>
</dbReference>
<evidence type="ECO:0000256" key="5">
    <source>
        <dbReference type="SAM" id="Phobius"/>
    </source>
</evidence>
<feature type="transmembrane region" description="Helical" evidence="5">
    <location>
        <begin position="227"/>
        <end position="248"/>
    </location>
</feature>
<evidence type="ECO:0000256" key="1">
    <source>
        <dbReference type="ARBA" id="ARBA00004141"/>
    </source>
</evidence>
<keyword evidence="3 5" id="KW-1133">Transmembrane helix</keyword>
<proteinExistence type="predicted"/>
<feature type="transmembrane region" description="Helical" evidence="5">
    <location>
        <begin position="254"/>
        <end position="274"/>
    </location>
</feature>
<keyword evidence="7" id="KW-0560">Oxidoreductase</keyword>
<evidence type="ECO:0000256" key="4">
    <source>
        <dbReference type="ARBA" id="ARBA00023136"/>
    </source>
</evidence>
<protein>
    <submittedName>
        <fullName evidence="7">Hydrogenase-4 subunit C</fullName>
        <ecNumber evidence="7">1.-.-.-</ecNumber>
    </submittedName>
</protein>
<dbReference type="EMBL" id="FAVB01000002">
    <property type="protein sequence ID" value="CUU80876.1"/>
    <property type="molecule type" value="Genomic_DNA"/>
</dbReference>
<feature type="transmembrane region" description="Helical" evidence="5">
    <location>
        <begin position="286"/>
        <end position="305"/>
    </location>
</feature>
<evidence type="ECO:0000256" key="3">
    <source>
        <dbReference type="ARBA" id="ARBA00022989"/>
    </source>
</evidence>
<evidence type="ECO:0000313" key="7">
    <source>
        <dbReference type="EMBL" id="CUU80876.1"/>
    </source>
</evidence>
<dbReference type="GO" id="GO:0016491">
    <property type="term" value="F:oxidoreductase activity"/>
    <property type="evidence" value="ECO:0007669"/>
    <property type="project" value="UniProtKB-KW"/>
</dbReference>
<dbReference type="EC" id="1.-.-.-" evidence="7"/>
<dbReference type="PROSITE" id="PS00668">
    <property type="entry name" value="COMPLEX1_ND1_2"/>
    <property type="match status" value="1"/>
</dbReference>
<keyword evidence="8" id="KW-1185">Reference proteome</keyword>
<evidence type="ECO:0000313" key="8">
    <source>
        <dbReference type="Proteomes" id="UP000052237"/>
    </source>
</evidence>
<organism evidence="7 8">
    <name type="scientific">Campylobacter hyointestinalis subsp. hyointestinalis</name>
    <dbReference type="NCBI Taxonomy" id="91352"/>
    <lineage>
        <taxon>Bacteria</taxon>
        <taxon>Pseudomonadati</taxon>
        <taxon>Campylobacterota</taxon>
        <taxon>Epsilonproteobacteria</taxon>
        <taxon>Campylobacterales</taxon>
        <taxon>Campylobacteraceae</taxon>
        <taxon>Campylobacter</taxon>
    </lineage>
</organism>
<dbReference type="PANTHER" id="PTHR43359:SF1">
    <property type="entry name" value="FORMATE HYDROGENLYASE SUBUNIT 4-RELATED"/>
    <property type="match status" value="1"/>
</dbReference>
<dbReference type="Pfam" id="PF00146">
    <property type="entry name" value="NADHdh"/>
    <property type="match status" value="1"/>
</dbReference>
<dbReference type="InterPro" id="IPR052561">
    <property type="entry name" value="ComplexI_Subunit1"/>
</dbReference>